<accession>A0AAE3VMH9</accession>
<reference evidence="2" key="1">
    <citation type="submission" date="2023-07" db="EMBL/GenBank/DDBJ databases">
        <title>Genomic Encyclopedia of Type Strains, Phase IV (KMG-IV): sequencing the most valuable type-strain genomes for metagenomic binning, comparative biology and taxonomic classification.</title>
        <authorList>
            <person name="Goeker M."/>
        </authorList>
    </citation>
    <scope>NUCLEOTIDE SEQUENCE</scope>
    <source>
        <strain evidence="2">DSM 21202</strain>
    </source>
</reference>
<protein>
    <recommendedName>
        <fullName evidence="1">Methyltransferase type 11 domain-containing protein</fullName>
    </recommendedName>
</protein>
<evidence type="ECO:0000313" key="3">
    <source>
        <dbReference type="Proteomes" id="UP001229244"/>
    </source>
</evidence>
<dbReference type="InterPro" id="IPR013216">
    <property type="entry name" value="Methyltransf_11"/>
</dbReference>
<dbReference type="SUPFAM" id="SSF53335">
    <property type="entry name" value="S-adenosyl-L-methionine-dependent methyltransferases"/>
    <property type="match status" value="1"/>
</dbReference>
<dbReference type="CDD" id="cd02440">
    <property type="entry name" value="AdoMet_MTases"/>
    <property type="match status" value="1"/>
</dbReference>
<feature type="domain" description="Methyltransferase type 11" evidence="1">
    <location>
        <begin position="74"/>
        <end position="125"/>
    </location>
</feature>
<sequence length="220" mass="24881">MLDLAPNSGGNTYRARRFEQFRPLIDAALAGKPDGEPCRILDVGGTEAYWQAFGADLPWDRISVTVTNLTAPETSSPSMVALEADARSMPQFADESFDIVHSNSVIEHVGLWRDMKAMADEVRRLAPAYFVQTPYFWFPIEPHARTPFVQFLPESLRYRLFMARRCGFYKKAETVGQAMDAIQDAHLLDRRQMETLFPDADVVSERAFGFVKSLIAIRQA</sequence>
<dbReference type="Gene3D" id="3.40.50.150">
    <property type="entry name" value="Vaccinia Virus protein VP39"/>
    <property type="match status" value="1"/>
</dbReference>
<dbReference type="Pfam" id="PF08241">
    <property type="entry name" value="Methyltransf_11"/>
    <property type="match status" value="1"/>
</dbReference>
<dbReference type="GO" id="GO:0008757">
    <property type="term" value="F:S-adenosylmethionine-dependent methyltransferase activity"/>
    <property type="evidence" value="ECO:0007669"/>
    <property type="project" value="InterPro"/>
</dbReference>
<dbReference type="AlphaFoldDB" id="A0AAE3VMH9"/>
<dbReference type="RefSeq" id="WP_306884462.1">
    <property type="nucleotide sequence ID" value="NZ_JAUSUL010000001.1"/>
</dbReference>
<name>A0AAE3VMH9_9HYPH</name>
<organism evidence="2 3">
    <name type="scientific">Amorphus orientalis</name>
    <dbReference type="NCBI Taxonomy" id="649198"/>
    <lineage>
        <taxon>Bacteria</taxon>
        <taxon>Pseudomonadati</taxon>
        <taxon>Pseudomonadota</taxon>
        <taxon>Alphaproteobacteria</taxon>
        <taxon>Hyphomicrobiales</taxon>
        <taxon>Amorphaceae</taxon>
        <taxon>Amorphus</taxon>
    </lineage>
</organism>
<dbReference type="InterPro" id="IPR029063">
    <property type="entry name" value="SAM-dependent_MTases_sf"/>
</dbReference>
<gene>
    <name evidence="2" type="ORF">J2S73_001114</name>
</gene>
<proteinExistence type="predicted"/>
<dbReference type="EMBL" id="JAUSUL010000001">
    <property type="protein sequence ID" value="MDQ0314677.1"/>
    <property type="molecule type" value="Genomic_DNA"/>
</dbReference>
<dbReference type="Proteomes" id="UP001229244">
    <property type="component" value="Unassembled WGS sequence"/>
</dbReference>
<comment type="caution">
    <text evidence="2">The sequence shown here is derived from an EMBL/GenBank/DDBJ whole genome shotgun (WGS) entry which is preliminary data.</text>
</comment>
<evidence type="ECO:0000313" key="2">
    <source>
        <dbReference type="EMBL" id="MDQ0314677.1"/>
    </source>
</evidence>
<keyword evidence="3" id="KW-1185">Reference proteome</keyword>
<evidence type="ECO:0000259" key="1">
    <source>
        <dbReference type="Pfam" id="PF08241"/>
    </source>
</evidence>